<keyword evidence="2" id="KW-0812">Transmembrane</keyword>
<dbReference type="InterPro" id="IPR004695">
    <property type="entry name" value="SLAC1/Mae1/Ssu1/TehA"/>
</dbReference>
<name>A0A380BZ08_9GAMM</name>
<evidence type="ECO:0000256" key="1">
    <source>
        <dbReference type="ARBA" id="ARBA00004141"/>
    </source>
</evidence>
<organism evidence="5 6">
    <name type="scientific">Shewanella algae</name>
    <dbReference type="NCBI Taxonomy" id="38313"/>
    <lineage>
        <taxon>Bacteria</taxon>
        <taxon>Pseudomonadati</taxon>
        <taxon>Pseudomonadota</taxon>
        <taxon>Gammaproteobacteria</taxon>
        <taxon>Alteromonadales</taxon>
        <taxon>Shewanellaceae</taxon>
        <taxon>Shewanella</taxon>
    </lineage>
</organism>
<dbReference type="GO" id="GO:0005886">
    <property type="term" value="C:plasma membrane"/>
    <property type="evidence" value="ECO:0007669"/>
    <property type="project" value="TreeGrafter"/>
</dbReference>
<sequence length="335" mass="36078">MKLVATTTEELSTRESKFSKAAFRRLPSPLAGLALAIASLGWAWENVSAEFPGLALGAAIAGILLSLLTVKFILHPELLNEELRHPVVGSVLPTFAMALMVISKAVGIHLPLCGFLIWLTAIAIHCCLLAAFVLHRAMDFNLEHMVPSWFVPPIGMVVAAVTFPGAEAGEVGAQIAHIILMFGLVSYLVMLPVMLYRLIFCNPVADAAKPTIAILAAPASLSLAGYLTLTPEPELWLVALLLSLALLMTLVIYLAFLHLLRLPFSPGFAAYTFPMVIGATALLKTAAWCNSQPMLQSLHRPLALLGNIELVIASAIVGFVAISYLRHYRPWSLGN</sequence>
<proteinExistence type="predicted"/>
<evidence type="ECO:0000256" key="4">
    <source>
        <dbReference type="ARBA" id="ARBA00023136"/>
    </source>
</evidence>
<dbReference type="GO" id="GO:0046583">
    <property type="term" value="F:monoatomic cation efflux transmembrane transporter activity"/>
    <property type="evidence" value="ECO:0007669"/>
    <property type="project" value="TreeGrafter"/>
</dbReference>
<reference evidence="5 6" key="1">
    <citation type="submission" date="2018-06" db="EMBL/GenBank/DDBJ databases">
        <authorList>
            <consortium name="Pathogen Informatics"/>
            <person name="Doyle S."/>
        </authorList>
    </citation>
    <scope>NUCLEOTIDE SEQUENCE [LARGE SCALE GENOMIC DNA]</scope>
    <source>
        <strain evidence="5 6">NCTC10738</strain>
    </source>
</reference>
<dbReference type="InterPro" id="IPR038665">
    <property type="entry name" value="Voltage-dep_anion_channel_sf"/>
</dbReference>
<dbReference type="CDD" id="cd09325">
    <property type="entry name" value="TDT_C4-dicarb_trans"/>
    <property type="match status" value="1"/>
</dbReference>
<gene>
    <name evidence="5" type="ORF">NCTC10738_04235</name>
</gene>
<dbReference type="AlphaFoldDB" id="A0A380BZ08"/>
<evidence type="ECO:0000313" key="6">
    <source>
        <dbReference type="Proteomes" id="UP000254069"/>
    </source>
</evidence>
<keyword evidence="3" id="KW-1133">Transmembrane helix</keyword>
<evidence type="ECO:0000256" key="3">
    <source>
        <dbReference type="ARBA" id="ARBA00022989"/>
    </source>
</evidence>
<dbReference type="InterPro" id="IPR052951">
    <property type="entry name" value="Tellurite_res_ion_channel"/>
</dbReference>
<evidence type="ECO:0000256" key="2">
    <source>
        <dbReference type="ARBA" id="ARBA00022692"/>
    </source>
</evidence>
<comment type="subcellular location">
    <subcellularLocation>
        <location evidence="1">Membrane</location>
        <topology evidence="1">Multi-pass membrane protein</topology>
    </subcellularLocation>
</comment>
<keyword evidence="6" id="KW-1185">Reference proteome</keyword>
<evidence type="ECO:0000313" key="5">
    <source>
        <dbReference type="EMBL" id="SUJ09897.1"/>
    </source>
</evidence>
<dbReference type="Pfam" id="PF03595">
    <property type="entry name" value="SLAC1"/>
    <property type="match status" value="1"/>
</dbReference>
<dbReference type="PANTHER" id="PTHR37955:SF1">
    <property type="entry name" value="DEP DOMAIN-CONTAINING PROTEIN"/>
    <property type="match status" value="1"/>
</dbReference>
<accession>A0A380BZ08</accession>
<dbReference type="RefSeq" id="WP_025011784.1">
    <property type="nucleotide sequence ID" value="NZ_CP068226.1"/>
</dbReference>
<dbReference type="EMBL" id="UGYO01000002">
    <property type="protein sequence ID" value="SUJ09897.1"/>
    <property type="molecule type" value="Genomic_DNA"/>
</dbReference>
<protein>
    <submittedName>
        <fullName evidence="5">Potassium-tellurite ethidium and proflavin transporter</fullName>
    </submittedName>
</protein>
<dbReference type="GeneID" id="93808884"/>
<keyword evidence="4" id="KW-0472">Membrane</keyword>
<dbReference type="Proteomes" id="UP000254069">
    <property type="component" value="Unassembled WGS sequence"/>
</dbReference>
<dbReference type="Gene3D" id="1.50.10.150">
    <property type="entry name" value="Voltage-dependent anion channel"/>
    <property type="match status" value="1"/>
</dbReference>
<dbReference type="PANTHER" id="PTHR37955">
    <property type="entry name" value="TELLURITE RESISTANCE PROTEIN TEHA"/>
    <property type="match status" value="1"/>
</dbReference>